<dbReference type="EMBL" id="JAXIVS010000021">
    <property type="protein sequence ID" value="MDY7232539.1"/>
    <property type="molecule type" value="Genomic_DNA"/>
</dbReference>
<dbReference type="InterPro" id="IPR014030">
    <property type="entry name" value="Ketoacyl_synth_N"/>
</dbReference>
<dbReference type="SUPFAM" id="SSF47336">
    <property type="entry name" value="ACP-like"/>
    <property type="match status" value="1"/>
</dbReference>
<evidence type="ECO:0000259" key="7">
    <source>
        <dbReference type="PROSITE" id="PS52004"/>
    </source>
</evidence>
<keyword evidence="2" id="KW-0597">Phosphoprotein</keyword>
<feature type="domain" description="Carrier" evidence="6">
    <location>
        <begin position="1455"/>
        <end position="1530"/>
    </location>
</feature>
<evidence type="ECO:0000313" key="10">
    <source>
        <dbReference type="Proteomes" id="UP001291309"/>
    </source>
</evidence>
<dbReference type="Gene3D" id="1.10.1200.10">
    <property type="entry name" value="ACP-like"/>
    <property type="match status" value="1"/>
</dbReference>
<keyword evidence="3" id="KW-0808">Transferase</keyword>
<dbReference type="Proteomes" id="UP001291309">
    <property type="component" value="Unassembled WGS sequence"/>
</dbReference>
<dbReference type="CDD" id="cd00833">
    <property type="entry name" value="PKS"/>
    <property type="match status" value="1"/>
</dbReference>
<dbReference type="Pfam" id="PF00550">
    <property type="entry name" value="PP-binding"/>
    <property type="match status" value="1"/>
</dbReference>
<dbReference type="PROSITE" id="PS52004">
    <property type="entry name" value="KS3_2"/>
    <property type="match status" value="1"/>
</dbReference>
<dbReference type="PANTHER" id="PTHR43775:SF37">
    <property type="entry name" value="SI:DKEY-61P9.11"/>
    <property type="match status" value="1"/>
</dbReference>
<keyword evidence="10" id="KW-1185">Reference proteome</keyword>
<evidence type="ECO:0000256" key="1">
    <source>
        <dbReference type="ARBA" id="ARBA00022450"/>
    </source>
</evidence>
<dbReference type="InterPro" id="IPR049900">
    <property type="entry name" value="PKS_mFAS_DH"/>
</dbReference>
<feature type="domain" description="PKS/mFAS DH" evidence="8">
    <location>
        <begin position="628"/>
        <end position="919"/>
    </location>
</feature>
<dbReference type="InterPro" id="IPR036736">
    <property type="entry name" value="ACP-like_sf"/>
</dbReference>
<dbReference type="Pfam" id="PF00109">
    <property type="entry name" value="ketoacyl-synt"/>
    <property type="match status" value="1"/>
</dbReference>
<dbReference type="InterPro" id="IPR050091">
    <property type="entry name" value="PKS_NRPS_Biosynth_Enz"/>
</dbReference>
<dbReference type="SUPFAM" id="SSF51735">
    <property type="entry name" value="NAD(P)-binding Rossmann-fold domains"/>
    <property type="match status" value="2"/>
</dbReference>
<evidence type="ECO:0000259" key="6">
    <source>
        <dbReference type="PROSITE" id="PS50075"/>
    </source>
</evidence>
<evidence type="ECO:0000313" key="9">
    <source>
        <dbReference type="EMBL" id="MDY7232539.1"/>
    </source>
</evidence>
<dbReference type="SMART" id="SM01294">
    <property type="entry name" value="PKS_PP_betabranch"/>
    <property type="match status" value="1"/>
</dbReference>
<feature type="region of interest" description="C-terminal hotdog fold" evidence="4">
    <location>
        <begin position="772"/>
        <end position="919"/>
    </location>
</feature>
<dbReference type="PROSITE" id="PS00012">
    <property type="entry name" value="PHOSPHOPANTETHEINE"/>
    <property type="match status" value="1"/>
</dbReference>
<dbReference type="InterPro" id="IPR049551">
    <property type="entry name" value="PKS_DH_C"/>
</dbReference>
<dbReference type="InterPro" id="IPR020807">
    <property type="entry name" value="PKS_DH"/>
</dbReference>
<dbReference type="Gene3D" id="3.10.129.120">
    <property type="match status" value="1"/>
</dbReference>
<dbReference type="InterPro" id="IPR009081">
    <property type="entry name" value="PP-bd_ACP"/>
</dbReference>
<evidence type="ECO:0000256" key="5">
    <source>
        <dbReference type="SAM" id="MobiDB-lite"/>
    </source>
</evidence>
<feature type="domain" description="Ketosynthase family 3 (KS3)" evidence="7">
    <location>
        <begin position="33"/>
        <end position="449"/>
    </location>
</feature>
<dbReference type="Pfam" id="PF02801">
    <property type="entry name" value="Ketoacyl-synt_C"/>
    <property type="match status" value="1"/>
</dbReference>
<comment type="caution">
    <text evidence="9">The sequence shown here is derived from an EMBL/GenBank/DDBJ whole genome shotgun (WGS) entry which is preliminary data.</text>
</comment>
<feature type="region of interest" description="Disordered" evidence="5">
    <location>
        <begin position="615"/>
        <end position="634"/>
    </location>
</feature>
<dbReference type="PROSITE" id="PS00606">
    <property type="entry name" value="KS3_1"/>
    <property type="match status" value="1"/>
</dbReference>
<dbReference type="PROSITE" id="PS50075">
    <property type="entry name" value="CARRIER"/>
    <property type="match status" value="1"/>
</dbReference>
<dbReference type="InterPro" id="IPR057326">
    <property type="entry name" value="KR_dom"/>
</dbReference>
<feature type="region of interest" description="N-terminal hotdog fold" evidence="4">
    <location>
        <begin position="628"/>
        <end position="756"/>
    </location>
</feature>
<accession>A0ABU5HHD3</accession>
<dbReference type="InterPro" id="IPR049490">
    <property type="entry name" value="C883_1060-like_KR_N"/>
</dbReference>
<dbReference type="SMART" id="SM00822">
    <property type="entry name" value="PKS_KR"/>
    <property type="match status" value="1"/>
</dbReference>
<dbReference type="PANTHER" id="PTHR43775">
    <property type="entry name" value="FATTY ACID SYNTHASE"/>
    <property type="match status" value="1"/>
</dbReference>
<proteinExistence type="predicted"/>
<dbReference type="InterPro" id="IPR013968">
    <property type="entry name" value="PKS_KR"/>
</dbReference>
<dbReference type="InterPro" id="IPR016039">
    <property type="entry name" value="Thiolase-like"/>
</dbReference>
<dbReference type="Gene3D" id="3.40.47.10">
    <property type="match status" value="1"/>
</dbReference>
<dbReference type="InterPro" id="IPR018201">
    <property type="entry name" value="Ketoacyl_synth_AS"/>
</dbReference>
<evidence type="ECO:0000259" key="8">
    <source>
        <dbReference type="PROSITE" id="PS52019"/>
    </source>
</evidence>
<evidence type="ECO:0000256" key="2">
    <source>
        <dbReference type="ARBA" id="ARBA00022553"/>
    </source>
</evidence>
<feature type="active site" description="Proton donor; for dehydratase activity" evidence="4">
    <location>
        <position position="833"/>
    </location>
</feature>
<protein>
    <submittedName>
        <fullName evidence="9">SDR family NAD(P)-dependent oxidoreductase</fullName>
    </submittedName>
</protein>
<reference evidence="9 10" key="1">
    <citation type="submission" date="2023-12" db="EMBL/GenBank/DDBJ databases">
        <title>the genome sequence of Hyalangium sp. s54d21.</title>
        <authorList>
            <person name="Zhang X."/>
        </authorList>
    </citation>
    <scope>NUCLEOTIDE SEQUENCE [LARGE SCALE GENOMIC DNA]</scope>
    <source>
        <strain evidence="10">s54d21</strain>
    </source>
</reference>
<dbReference type="SMART" id="SM00825">
    <property type="entry name" value="PKS_KS"/>
    <property type="match status" value="1"/>
</dbReference>
<dbReference type="CDD" id="cd08955">
    <property type="entry name" value="KR_2_FAS_SDR_x"/>
    <property type="match status" value="1"/>
</dbReference>
<dbReference type="InterPro" id="IPR006162">
    <property type="entry name" value="Ppantetheine_attach_site"/>
</dbReference>
<dbReference type="InterPro" id="IPR020806">
    <property type="entry name" value="PKS_PP-bd"/>
</dbReference>
<dbReference type="Gene3D" id="3.30.70.3290">
    <property type="match status" value="1"/>
</dbReference>
<dbReference type="Pfam" id="PF08659">
    <property type="entry name" value="KR"/>
    <property type="match status" value="1"/>
</dbReference>
<dbReference type="InterPro" id="IPR036291">
    <property type="entry name" value="NAD(P)-bd_dom_sf"/>
</dbReference>
<dbReference type="Pfam" id="PF21394">
    <property type="entry name" value="Beta-ketacyl_N"/>
    <property type="match status" value="1"/>
</dbReference>
<dbReference type="Pfam" id="PF21089">
    <property type="entry name" value="PKS_DH_N"/>
    <property type="match status" value="1"/>
</dbReference>
<sequence length="1535" mass="164303">MNTQETDPSPVKRALLELRAMKAKLDAVTRANSEPIAIIGMACRFPRAENPEAFWELLRSGVDAVSMPSEARWEDAATRAKLRPGGFLSNVDEFDPQFFGISPREAVSMDPQQRLLLEVGWEALENAGQSPEKLQGSRTGVFVGITYGDYAQRVKDADPALLDLYYVTGTSLNGAAGRLSYVLGLQGPCMSVDTACSSSLVAVHSALKSLRSGECELALVGGVNLMLSPDITLALSKAGALAPDGRCKSFDESADGYGRGEGCGVLLLKRLSDAQRSGDRILALIRGSAVNQDGPSGGFTVPNGLAQQELIRAALQNAGLEPGQVGYVEAHGTGTPLGDPIEVGALTTVLGEGREPEAPLLVGTAKANIGHLESASGVAGLIRVVLSMRHQQIPPHPTLKQVSSRIDVSGTPVVFPTRLTPWTPAQGTRIAGVSSFGISGTNAHVLLEEAPAEPSVAPRPERPWQFFTLSARSETALKALALRYAEHLEKNPAESLADLCHTVNLCRVHFPHRLAVVTGSTAELSEKLRAFASGNVTRGVRTGLAREQSRSRILPILDGSESDRLALEELARRYVRGDGVDWTGLEGNVPRRTLALPTYPFERRRCWAVGTGKPTVAAPTPRRGASASPFPGEPIRSPLIQDRVFEVWFSPGAPRFLDDHRLHGQRVIPGASHVSMLLAAAETALGGRACQVEDLNLLQPLTVADDEAQRVQLLLKPEGSGFSFQILGLRESKQAGEEATWALAATGRLRLSPAGVAASGALPVDALQARCERQLPGEEFYGRLAGKGYHFGPAFRCIDTLWVGEGEAVGLLRLPAEVVASGEQYSLHPGLIDACFQSLYAVVEQAEGGAEGLHVPFSLETFAFRGASAAGELKCHARLRPGGTAGVKTGDVTLFDASGARIAEARGLVFRDASQKLRKPLTTTPDRWLYETVWEPQPLAASGPLPQGTWLVLEDERGLGAELAAQLRARENTCITVTAGAGYERLSANQYQVDPRRPDEFRRLLRELSSIHAPLVGVVHLWATQLAVEEGSSVEALEGALALGTGSVLHLAQALARLEQAEPPRLWLVTRGAQQAGAEPSKLDAAQATLWGLGNVLAVEHPELKSRRIDLAPLGQGGAEEAGQLLSELSVGASEDTVLRGDGRRVLRLMPVQGAQRPDAAGYTLSAEGTYLISGGLGGLGLRVARWMAERGAKHLVLLGRKDPSDSGREAIATLGQAGVKVTVLRADVSKQEDVAEVLAHIHQHLPPLRGVVHAAGVLDDGVLLRQSWERFTRVFAPKVVGAWNLHLATRELPLDLFLLFSSVSCLIGSAGQGNYAAANAFLDGLAHRRRAMGLPALSINWGPWAEVGMAAGLGEAERRRWLDRGVESFAPDRAVEAMQLVVQSPLAQVTILAADWAKFAGKFAAGEQPAWMSRLVEEAAPTPRVNVPAAPVPTTQTVPLRSKLARCEGEERRSLLQSYVQEEVRRVLGFDKSQDLDAQQNLFDLGMDSLTSVELRKSLQTGLEDRLSATLLFDHPTIAELVNHLAEKPLASNA</sequence>
<organism evidence="9 10">
    <name type="scientific">Hyalangium rubrum</name>
    <dbReference type="NCBI Taxonomy" id="3103134"/>
    <lineage>
        <taxon>Bacteria</taxon>
        <taxon>Pseudomonadati</taxon>
        <taxon>Myxococcota</taxon>
        <taxon>Myxococcia</taxon>
        <taxon>Myxococcales</taxon>
        <taxon>Cystobacterineae</taxon>
        <taxon>Archangiaceae</taxon>
        <taxon>Hyalangium</taxon>
    </lineage>
</organism>
<dbReference type="SMART" id="SM00826">
    <property type="entry name" value="PKS_DH"/>
    <property type="match status" value="1"/>
</dbReference>
<evidence type="ECO:0000256" key="4">
    <source>
        <dbReference type="PROSITE-ProRule" id="PRU01363"/>
    </source>
</evidence>
<dbReference type="PROSITE" id="PS52019">
    <property type="entry name" value="PKS_MFAS_DH"/>
    <property type="match status" value="1"/>
</dbReference>
<gene>
    <name evidence="9" type="ORF">SYV04_39500</name>
</gene>
<dbReference type="Gene3D" id="3.40.50.720">
    <property type="entry name" value="NAD(P)-binding Rossmann-like Domain"/>
    <property type="match status" value="1"/>
</dbReference>
<keyword evidence="1" id="KW-0596">Phosphopantetheine</keyword>
<name>A0ABU5HHD3_9BACT</name>
<feature type="active site" description="Proton acceptor; for dehydratase activity" evidence="4">
    <location>
        <position position="660"/>
    </location>
</feature>
<dbReference type="Pfam" id="PF22621">
    <property type="entry name" value="CurL-like_PKS_C"/>
    <property type="match status" value="1"/>
</dbReference>
<dbReference type="InterPro" id="IPR049552">
    <property type="entry name" value="PKS_DH_N"/>
</dbReference>
<dbReference type="SUPFAM" id="SSF53901">
    <property type="entry name" value="Thiolase-like"/>
    <property type="match status" value="1"/>
</dbReference>
<dbReference type="Pfam" id="PF14765">
    <property type="entry name" value="PS-DH"/>
    <property type="match status" value="1"/>
</dbReference>
<dbReference type="InterPro" id="IPR014031">
    <property type="entry name" value="Ketoacyl_synth_C"/>
</dbReference>
<evidence type="ECO:0000256" key="3">
    <source>
        <dbReference type="ARBA" id="ARBA00022679"/>
    </source>
</evidence>
<dbReference type="RefSeq" id="WP_321551253.1">
    <property type="nucleotide sequence ID" value="NZ_JAXIVS010000021.1"/>
</dbReference>
<dbReference type="SMART" id="SM00823">
    <property type="entry name" value="PKS_PP"/>
    <property type="match status" value="1"/>
</dbReference>
<dbReference type="InterPro" id="IPR020841">
    <property type="entry name" value="PKS_Beta-ketoAc_synthase_dom"/>
</dbReference>
<dbReference type="Gene3D" id="3.10.129.10">
    <property type="entry name" value="Hotdog Thioesterase"/>
    <property type="match status" value="1"/>
</dbReference>